<dbReference type="AlphaFoldDB" id="A0A4V2RP89"/>
<keyword evidence="1" id="KW-0547">Nucleotide-binding</keyword>
<evidence type="ECO:0000256" key="2">
    <source>
        <dbReference type="ARBA" id="ARBA00022840"/>
    </source>
</evidence>
<keyword evidence="2" id="KW-0067">ATP-binding</keyword>
<dbReference type="Pfam" id="PF23562">
    <property type="entry name" value="AMP-binding_C_3"/>
    <property type="match status" value="1"/>
</dbReference>
<dbReference type="EMBL" id="SLWB01000008">
    <property type="protein sequence ID" value="TCN66680.1"/>
    <property type="molecule type" value="Genomic_DNA"/>
</dbReference>
<dbReference type="RefSeq" id="WP_131839380.1">
    <property type="nucleotide sequence ID" value="NZ_SLWB01000008.1"/>
</dbReference>
<name>A0A4V2RP89_9BACT</name>
<dbReference type="GO" id="GO:0016020">
    <property type="term" value="C:membrane"/>
    <property type="evidence" value="ECO:0007669"/>
    <property type="project" value="TreeGrafter"/>
</dbReference>
<reference evidence="4 5" key="1">
    <citation type="submission" date="2019-03" db="EMBL/GenBank/DDBJ databases">
        <title>Genomic Encyclopedia of Archaeal and Bacterial Type Strains, Phase II (KMG-II): from individual species to whole genera.</title>
        <authorList>
            <person name="Goeker M."/>
        </authorList>
    </citation>
    <scope>NUCLEOTIDE SEQUENCE [LARGE SCALE GENOMIC DNA]</scope>
    <source>
        <strain evidence="4 5">RL-C</strain>
    </source>
</reference>
<evidence type="ECO:0000259" key="3">
    <source>
        <dbReference type="Pfam" id="PF00501"/>
    </source>
</evidence>
<dbReference type="InterPro" id="IPR000873">
    <property type="entry name" value="AMP-dep_synth/lig_dom"/>
</dbReference>
<dbReference type="PANTHER" id="PTHR43272:SF33">
    <property type="entry name" value="AMP-BINDING DOMAIN-CONTAINING PROTEIN-RELATED"/>
    <property type="match status" value="1"/>
</dbReference>
<evidence type="ECO:0000313" key="4">
    <source>
        <dbReference type="EMBL" id="TCN66680.1"/>
    </source>
</evidence>
<dbReference type="GO" id="GO:0005524">
    <property type="term" value="F:ATP binding"/>
    <property type="evidence" value="ECO:0007669"/>
    <property type="project" value="UniProtKB-KW"/>
</dbReference>
<keyword evidence="5" id="KW-1185">Reference proteome</keyword>
<dbReference type="OrthoDB" id="9803968at2"/>
<dbReference type="Pfam" id="PF00501">
    <property type="entry name" value="AMP-binding"/>
    <property type="match status" value="1"/>
</dbReference>
<proteinExistence type="predicted"/>
<dbReference type="Gene3D" id="3.40.50.12780">
    <property type="entry name" value="N-terminal domain of ligase-like"/>
    <property type="match status" value="1"/>
</dbReference>
<protein>
    <submittedName>
        <fullName evidence="4">Long-chain acyl-CoA synthetase</fullName>
    </submittedName>
</protein>
<sequence length="636" mass="70491">MKTIIDLFEESVRKYPDLPYLWEKTNGAFKPTSYSQTKELVRSFAAGLIAIGVEKEDKVAILAEGCNAWMISELGIFYAAAVDVPLSIKLEEASDLMFRLVHSESRFIVVSGNQLPKIRKIVGNLPNVQKVIVAGTINDLAENEILWDDVKRLGDEFLSDAANCELLNERIASVKPTSFANITYTSGTTADPKGIVLTHSNYSSNVEQALSLMDIPVGYKTLLILPLDHCFAHVAGMYSFMACGASIGTVQVGRTPMETLKNIPINIKEFKPNLLLSVPALAKNFKKNIENGIRAKGKVTEMLFNAGLKVAYAYNKEGFNKGTGLSFMLKPLVSLFDRIIFTKLRDVFGGELDFFIGGGALLDIELQRFYYAIGIPMYQGYGLSEATPIISSNAAKKHKLGSSGFLVRPMELKIMDDSGNALPVGEKGEIVIKGGNVMHGYWRNEKATAETVIDGWLHTGDMGYMDKDGFLYVMGRFKSLLIGSDGEKYSPEGIEEALVAHCKMIDQVILYNSQNAYTIALIVPNKEAMKRYANAHQHHHQGWDTVEGKKHAIEELNKEIAQFRKGGHLAGMFPERWLPATFAILPEGFTEQNGMMNSTMKIVRGKVEAAYKDVIENLYKNNGKHIYGDYNIKSLS</sequence>
<dbReference type="InterPro" id="IPR042099">
    <property type="entry name" value="ANL_N_sf"/>
</dbReference>
<dbReference type="SUPFAM" id="SSF56801">
    <property type="entry name" value="Acetyl-CoA synthetase-like"/>
    <property type="match status" value="1"/>
</dbReference>
<dbReference type="PANTHER" id="PTHR43272">
    <property type="entry name" value="LONG-CHAIN-FATTY-ACID--COA LIGASE"/>
    <property type="match status" value="1"/>
</dbReference>
<accession>A0A4V2RP89</accession>
<dbReference type="Proteomes" id="UP000294830">
    <property type="component" value="Unassembled WGS sequence"/>
</dbReference>
<comment type="caution">
    <text evidence="4">The sequence shown here is derived from an EMBL/GenBank/DDBJ whole genome shotgun (WGS) entry which is preliminary data.</text>
</comment>
<evidence type="ECO:0000313" key="5">
    <source>
        <dbReference type="Proteomes" id="UP000294830"/>
    </source>
</evidence>
<dbReference type="GO" id="GO:0004467">
    <property type="term" value="F:long-chain fatty acid-CoA ligase activity"/>
    <property type="evidence" value="ECO:0007669"/>
    <property type="project" value="TreeGrafter"/>
</dbReference>
<feature type="domain" description="AMP-dependent synthetase/ligase" evidence="3">
    <location>
        <begin position="8"/>
        <end position="442"/>
    </location>
</feature>
<gene>
    <name evidence="4" type="ORF">CLV25_10818</name>
</gene>
<organism evidence="4 5">
    <name type="scientific">Acetobacteroides hydrogenigenes</name>
    <dbReference type="NCBI Taxonomy" id="979970"/>
    <lineage>
        <taxon>Bacteria</taxon>
        <taxon>Pseudomonadati</taxon>
        <taxon>Bacteroidota</taxon>
        <taxon>Bacteroidia</taxon>
        <taxon>Bacteroidales</taxon>
        <taxon>Rikenellaceae</taxon>
        <taxon>Acetobacteroides</taxon>
    </lineage>
</organism>
<evidence type="ECO:0000256" key="1">
    <source>
        <dbReference type="ARBA" id="ARBA00022741"/>
    </source>
</evidence>